<reference evidence="8 9" key="1">
    <citation type="submission" date="2006-10" db="EMBL/GenBank/DDBJ databases">
        <title>Complete sequence of Syntrophobacter fumaroxidans MPOB.</title>
        <authorList>
            <consortium name="US DOE Joint Genome Institute"/>
            <person name="Copeland A."/>
            <person name="Lucas S."/>
            <person name="Lapidus A."/>
            <person name="Barry K."/>
            <person name="Detter J.C."/>
            <person name="Glavina del Rio T."/>
            <person name="Hammon N."/>
            <person name="Israni S."/>
            <person name="Pitluck S."/>
            <person name="Goltsman E.G."/>
            <person name="Martinez M."/>
            <person name="Schmutz J."/>
            <person name="Larimer F."/>
            <person name="Land M."/>
            <person name="Hauser L."/>
            <person name="Kyrpides N."/>
            <person name="Kim E."/>
            <person name="Boone D.R."/>
            <person name="Brockman F."/>
            <person name="Culley D."/>
            <person name="Ferry J."/>
            <person name="Gunsalus R."/>
            <person name="McInerney M.J."/>
            <person name="Morrison M."/>
            <person name="Plugge C."/>
            <person name="Rohlin L."/>
            <person name="Scholten J."/>
            <person name="Sieber J."/>
            <person name="Stams A.J.M."/>
            <person name="Worm P."/>
            <person name="Henstra A.M."/>
            <person name="Richardson P."/>
        </authorList>
    </citation>
    <scope>NUCLEOTIDE SEQUENCE [LARGE SCALE GENOMIC DNA]</scope>
    <source>
        <strain evidence="9">DSM 10017 / MPOB</strain>
    </source>
</reference>
<evidence type="ECO:0000256" key="6">
    <source>
        <dbReference type="PIRNR" id="PIRNR018267"/>
    </source>
</evidence>
<dbReference type="GO" id="GO:0016787">
    <property type="term" value="F:hydrolase activity"/>
    <property type="evidence" value="ECO:0007669"/>
    <property type="project" value="UniProtKB-KW"/>
</dbReference>
<keyword evidence="9" id="KW-1185">Reference proteome</keyword>
<comment type="similarity">
    <text evidence="6">Belongs to the vsr family.</text>
</comment>
<dbReference type="EC" id="3.1.-.-" evidence="6"/>
<sequence length="165" mass="19148">MDTVDKTTRSRIMSRVGQKDTGPEMKLRRSLHKIGLRYRLHDKRLPGSPDIVFPRFKAALFVHGCFWHRHGCKATTTPGTNVDFWRKKFDENIARDRRHIEALQDAGWRVAVVWECSLKGKRADPDEVARLVSEWLVSSEKHKVIPEHAQTVSSRREISLPQEEP</sequence>
<accession>A0LQ21</accession>
<evidence type="ECO:0000256" key="7">
    <source>
        <dbReference type="SAM" id="MobiDB-lite"/>
    </source>
</evidence>
<dbReference type="GO" id="GO:0004519">
    <property type="term" value="F:endonuclease activity"/>
    <property type="evidence" value="ECO:0007669"/>
    <property type="project" value="UniProtKB-KW"/>
</dbReference>
<evidence type="ECO:0000256" key="1">
    <source>
        <dbReference type="ARBA" id="ARBA00022722"/>
    </source>
</evidence>
<evidence type="ECO:0000256" key="5">
    <source>
        <dbReference type="ARBA" id="ARBA00023204"/>
    </source>
</evidence>
<dbReference type="Proteomes" id="UP000001784">
    <property type="component" value="Chromosome"/>
</dbReference>
<dbReference type="HOGENOM" id="CLU_111913_1_1_7"/>
<keyword evidence="1 6" id="KW-0540">Nuclease</keyword>
<dbReference type="Gene3D" id="3.40.960.10">
    <property type="entry name" value="VSR Endonuclease"/>
    <property type="match status" value="1"/>
</dbReference>
<gene>
    <name evidence="8" type="ordered locus">Sfum_3854</name>
</gene>
<dbReference type="SUPFAM" id="SSF52980">
    <property type="entry name" value="Restriction endonuclease-like"/>
    <property type="match status" value="1"/>
</dbReference>
<dbReference type="eggNOG" id="COG3727">
    <property type="taxonomic scope" value="Bacteria"/>
</dbReference>
<dbReference type="CDD" id="cd00221">
    <property type="entry name" value="Vsr"/>
    <property type="match status" value="1"/>
</dbReference>
<dbReference type="AlphaFoldDB" id="A0LQ21"/>
<protein>
    <recommendedName>
        <fullName evidence="6">Very short patch repair endonuclease</fullName>
        <ecNumber evidence="6">3.1.-.-</ecNumber>
    </recommendedName>
</protein>
<dbReference type="REBASE" id="13798">
    <property type="entry name" value="V.SfuMORF3853P"/>
</dbReference>
<comment type="function">
    <text evidence="6">May nick specific sequences that contain T:G mispairs resulting from m5C-deamination.</text>
</comment>
<proteinExistence type="inferred from homology"/>
<evidence type="ECO:0000313" key="9">
    <source>
        <dbReference type="Proteomes" id="UP000001784"/>
    </source>
</evidence>
<dbReference type="InterPro" id="IPR011335">
    <property type="entry name" value="Restrct_endonuc-II-like"/>
</dbReference>
<feature type="region of interest" description="Disordered" evidence="7">
    <location>
        <begin position="1"/>
        <end position="22"/>
    </location>
</feature>
<evidence type="ECO:0000313" key="8">
    <source>
        <dbReference type="EMBL" id="ABK19523.1"/>
    </source>
</evidence>
<keyword evidence="2 6" id="KW-0255">Endonuclease</keyword>
<evidence type="ECO:0000256" key="3">
    <source>
        <dbReference type="ARBA" id="ARBA00022763"/>
    </source>
</evidence>
<keyword evidence="5 6" id="KW-0234">DNA repair</keyword>
<keyword evidence="4 6" id="KW-0378">Hydrolase</keyword>
<dbReference type="EMBL" id="CP000478">
    <property type="protein sequence ID" value="ABK19523.1"/>
    <property type="molecule type" value="Genomic_DNA"/>
</dbReference>
<name>A0LQ21_SYNFM</name>
<dbReference type="RefSeq" id="WP_011700639.1">
    <property type="nucleotide sequence ID" value="NC_008554.1"/>
</dbReference>
<dbReference type="FunCoup" id="A0LQ21">
    <property type="interactions" value="38"/>
</dbReference>
<dbReference type="Pfam" id="PF03852">
    <property type="entry name" value="Vsr"/>
    <property type="match status" value="1"/>
</dbReference>
<organism evidence="8 9">
    <name type="scientific">Syntrophobacter fumaroxidans (strain DSM 10017 / MPOB)</name>
    <dbReference type="NCBI Taxonomy" id="335543"/>
    <lineage>
        <taxon>Bacteria</taxon>
        <taxon>Pseudomonadati</taxon>
        <taxon>Thermodesulfobacteriota</taxon>
        <taxon>Syntrophobacteria</taxon>
        <taxon>Syntrophobacterales</taxon>
        <taxon>Syntrophobacteraceae</taxon>
        <taxon>Syntrophobacter</taxon>
    </lineage>
</organism>
<dbReference type="KEGG" id="sfu:Sfum_3854"/>
<dbReference type="InterPro" id="IPR004603">
    <property type="entry name" value="DNA_mismatch_endonuc_vsr"/>
</dbReference>
<evidence type="ECO:0000256" key="4">
    <source>
        <dbReference type="ARBA" id="ARBA00022801"/>
    </source>
</evidence>
<keyword evidence="3 6" id="KW-0227">DNA damage</keyword>
<dbReference type="PIRSF" id="PIRSF018267">
    <property type="entry name" value="VSR_endonuc"/>
    <property type="match status" value="1"/>
</dbReference>
<dbReference type="STRING" id="335543.Sfum_3854"/>
<dbReference type="NCBIfam" id="TIGR00632">
    <property type="entry name" value="vsr"/>
    <property type="match status" value="1"/>
</dbReference>
<dbReference type="GO" id="GO:0006298">
    <property type="term" value="P:mismatch repair"/>
    <property type="evidence" value="ECO:0007669"/>
    <property type="project" value="UniProtKB-UniRule"/>
</dbReference>
<evidence type="ECO:0000256" key="2">
    <source>
        <dbReference type="ARBA" id="ARBA00022759"/>
    </source>
</evidence>
<dbReference type="InParanoid" id="A0LQ21"/>